<comment type="caution">
    <text evidence="8">The sequence shown here is derived from an EMBL/GenBank/DDBJ whole genome shotgun (WGS) entry which is preliminary data.</text>
</comment>
<evidence type="ECO:0000256" key="1">
    <source>
        <dbReference type="ARBA" id="ARBA00004651"/>
    </source>
</evidence>
<evidence type="ECO:0000256" key="5">
    <source>
        <dbReference type="ARBA" id="ARBA00023136"/>
    </source>
</evidence>
<keyword evidence="5 6" id="KW-0472">Membrane</keyword>
<evidence type="ECO:0000256" key="6">
    <source>
        <dbReference type="SAM" id="Phobius"/>
    </source>
</evidence>
<dbReference type="Pfam" id="PF06271">
    <property type="entry name" value="RDD"/>
    <property type="match status" value="1"/>
</dbReference>
<dbReference type="GO" id="GO:0005886">
    <property type="term" value="C:plasma membrane"/>
    <property type="evidence" value="ECO:0007669"/>
    <property type="project" value="UniProtKB-SubCell"/>
</dbReference>
<dbReference type="AlphaFoldDB" id="A0A4R1BBW9"/>
<dbReference type="PANTHER" id="PTHR36115:SF6">
    <property type="entry name" value="PROLINE-RICH ANTIGEN HOMOLOG"/>
    <property type="match status" value="1"/>
</dbReference>
<keyword evidence="9" id="KW-1185">Reference proteome</keyword>
<evidence type="ECO:0000313" key="8">
    <source>
        <dbReference type="EMBL" id="TCJ14509.1"/>
    </source>
</evidence>
<evidence type="ECO:0000256" key="4">
    <source>
        <dbReference type="ARBA" id="ARBA00022989"/>
    </source>
</evidence>
<name>A0A4R1BBW9_9BACT</name>
<keyword evidence="3 6" id="KW-0812">Transmembrane</keyword>
<gene>
    <name evidence="8" type="ORF">EPD60_11010</name>
</gene>
<dbReference type="Proteomes" id="UP000295334">
    <property type="component" value="Unassembled WGS sequence"/>
</dbReference>
<evidence type="ECO:0000256" key="2">
    <source>
        <dbReference type="ARBA" id="ARBA00022475"/>
    </source>
</evidence>
<sequence length="153" mass="17104">MSNYYTETPTTETHLFNQEHRIPVYGGFWERFAAAIIDGIVMGVINKVIQLAIGEIEGAVAGILVNCLYFALMESSERGATLGKMALGLRVTDMNGGRITFMQGLGRYFGKILSSIILFIGYLMMVWDDRKQTLHDKMAGTLVVKADRFQDQL</sequence>
<comment type="subcellular location">
    <subcellularLocation>
        <location evidence="1">Cell membrane</location>
        <topology evidence="1">Multi-pass membrane protein</topology>
    </subcellularLocation>
</comment>
<dbReference type="EMBL" id="SJZI01000042">
    <property type="protein sequence ID" value="TCJ14509.1"/>
    <property type="molecule type" value="Genomic_DNA"/>
</dbReference>
<evidence type="ECO:0000313" key="9">
    <source>
        <dbReference type="Proteomes" id="UP000295334"/>
    </source>
</evidence>
<reference evidence="8 9" key="1">
    <citation type="submission" date="2019-03" db="EMBL/GenBank/DDBJ databases">
        <authorList>
            <person name="Kim M.K.M."/>
        </authorList>
    </citation>
    <scope>NUCLEOTIDE SEQUENCE [LARGE SCALE GENOMIC DNA]</scope>
    <source>
        <strain evidence="8 9">17J68-12</strain>
    </source>
</reference>
<evidence type="ECO:0000256" key="3">
    <source>
        <dbReference type="ARBA" id="ARBA00022692"/>
    </source>
</evidence>
<dbReference type="InterPro" id="IPR010432">
    <property type="entry name" value="RDD"/>
</dbReference>
<evidence type="ECO:0000259" key="7">
    <source>
        <dbReference type="Pfam" id="PF06271"/>
    </source>
</evidence>
<feature type="domain" description="RDD" evidence="7">
    <location>
        <begin position="25"/>
        <end position="140"/>
    </location>
</feature>
<dbReference type="OrthoDB" id="9793824at2"/>
<accession>A0A4R1BBW9</accession>
<dbReference type="PANTHER" id="PTHR36115">
    <property type="entry name" value="PROLINE-RICH ANTIGEN HOMOLOG-RELATED"/>
    <property type="match status" value="1"/>
</dbReference>
<keyword evidence="4 6" id="KW-1133">Transmembrane helix</keyword>
<protein>
    <submittedName>
        <fullName evidence="8">RDD family protein</fullName>
    </submittedName>
</protein>
<feature type="transmembrane region" description="Helical" evidence="6">
    <location>
        <begin position="108"/>
        <end position="127"/>
    </location>
</feature>
<dbReference type="RefSeq" id="WP_131449499.1">
    <property type="nucleotide sequence ID" value="NZ_SJZI01000042.1"/>
</dbReference>
<organism evidence="8 9">
    <name type="scientific">Flaviaesturariibacter flavus</name>
    <dbReference type="NCBI Taxonomy" id="2502780"/>
    <lineage>
        <taxon>Bacteria</taxon>
        <taxon>Pseudomonadati</taxon>
        <taxon>Bacteroidota</taxon>
        <taxon>Chitinophagia</taxon>
        <taxon>Chitinophagales</taxon>
        <taxon>Chitinophagaceae</taxon>
        <taxon>Flaviaestuariibacter</taxon>
    </lineage>
</organism>
<proteinExistence type="predicted"/>
<dbReference type="InterPro" id="IPR051791">
    <property type="entry name" value="Pra-immunoreactive"/>
</dbReference>
<keyword evidence="2" id="KW-1003">Cell membrane</keyword>